<sequence>MMIHTDGRLATVTDFTGQQNGTQTDWRDTTSACCGRAILRLGLHVAVQLPNRSS</sequence>
<evidence type="ECO:0000313" key="2">
    <source>
        <dbReference type="Proteomes" id="UP000578449"/>
    </source>
</evidence>
<accession>A0A840PN80</accession>
<proteinExistence type="predicted"/>
<dbReference type="EMBL" id="JACHGN010000018">
    <property type="protein sequence ID" value="MBB5137485.1"/>
    <property type="molecule type" value="Genomic_DNA"/>
</dbReference>
<dbReference type="RefSeq" id="WP_185054394.1">
    <property type="nucleotide sequence ID" value="NZ_BAABIX010000045.1"/>
</dbReference>
<gene>
    <name evidence="1" type="ORF">HNP84_007237</name>
</gene>
<dbReference type="AlphaFoldDB" id="A0A840PN80"/>
<comment type="caution">
    <text evidence="1">The sequence shown here is derived from an EMBL/GenBank/DDBJ whole genome shotgun (WGS) entry which is preliminary data.</text>
</comment>
<protein>
    <submittedName>
        <fullName evidence="1">Uncharacterized protein</fullName>
    </submittedName>
</protein>
<organism evidence="1 2">
    <name type="scientific">Thermocatellispora tengchongensis</name>
    <dbReference type="NCBI Taxonomy" id="1073253"/>
    <lineage>
        <taxon>Bacteria</taxon>
        <taxon>Bacillati</taxon>
        <taxon>Actinomycetota</taxon>
        <taxon>Actinomycetes</taxon>
        <taxon>Streptosporangiales</taxon>
        <taxon>Streptosporangiaceae</taxon>
        <taxon>Thermocatellispora</taxon>
    </lineage>
</organism>
<evidence type="ECO:0000313" key="1">
    <source>
        <dbReference type="EMBL" id="MBB5137485.1"/>
    </source>
</evidence>
<name>A0A840PN80_9ACTN</name>
<keyword evidence="2" id="KW-1185">Reference proteome</keyword>
<dbReference type="Proteomes" id="UP000578449">
    <property type="component" value="Unassembled WGS sequence"/>
</dbReference>
<reference evidence="1 2" key="1">
    <citation type="submission" date="2020-08" db="EMBL/GenBank/DDBJ databases">
        <title>Genomic Encyclopedia of Type Strains, Phase IV (KMG-IV): sequencing the most valuable type-strain genomes for metagenomic binning, comparative biology and taxonomic classification.</title>
        <authorList>
            <person name="Goeker M."/>
        </authorList>
    </citation>
    <scope>NUCLEOTIDE SEQUENCE [LARGE SCALE GENOMIC DNA]</scope>
    <source>
        <strain evidence="1 2">DSM 45615</strain>
    </source>
</reference>